<sequence>MLRLKIFDNSTAKEFDFGELTTPGRVSIIDMSDTESPKIRNLVIAELLKGLMEKQNDYYGATKTVTDDTPRVMVVIEEAHEFLSSQRIAQMPVLYDQVARIAKRGRKRWLGLTFVTQLPQHLPDEVLALLNNYILHKISDANVVARLKRTIGSVDEGLWSKLKNLSAGQAVVSFSHMRRGMLVAIDPTPCKLLMID</sequence>
<dbReference type="Pfam" id="PF05872">
    <property type="entry name" value="HerA_C"/>
    <property type="match status" value="1"/>
</dbReference>
<keyword evidence="2" id="KW-0547">Nucleotide-binding</keyword>
<comment type="caution">
    <text evidence="2">The sequence shown here is derived from an EMBL/GenBank/DDBJ whole genome shotgun (WGS) entry which is preliminary data.</text>
</comment>
<dbReference type="Proteomes" id="UP000664034">
    <property type="component" value="Unassembled WGS sequence"/>
</dbReference>
<name>A0A939GMC5_9BACT</name>
<dbReference type="InterPro" id="IPR008571">
    <property type="entry name" value="HerA-like"/>
</dbReference>
<dbReference type="PANTHER" id="PTHR42957">
    <property type="entry name" value="HELICASE MJ1565-RELATED"/>
    <property type="match status" value="1"/>
</dbReference>
<dbReference type="PANTHER" id="PTHR42957:SF1">
    <property type="entry name" value="HELICASE MJ1565-RELATED"/>
    <property type="match status" value="1"/>
</dbReference>
<dbReference type="InterPro" id="IPR027417">
    <property type="entry name" value="P-loop_NTPase"/>
</dbReference>
<proteinExistence type="predicted"/>
<dbReference type="RefSeq" id="WP_207366952.1">
    <property type="nucleotide sequence ID" value="NZ_JAFMYV010000014.1"/>
</dbReference>
<dbReference type="GO" id="GO:0005524">
    <property type="term" value="F:ATP binding"/>
    <property type="evidence" value="ECO:0007669"/>
    <property type="project" value="UniProtKB-KW"/>
</dbReference>
<dbReference type="AlphaFoldDB" id="A0A939GMC5"/>
<reference evidence="2" key="1">
    <citation type="submission" date="2021-03" db="EMBL/GenBank/DDBJ databases">
        <title>Fibrella sp. HMF5335 genome sequencing and assembly.</title>
        <authorList>
            <person name="Kang H."/>
            <person name="Kim H."/>
            <person name="Bae S."/>
            <person name="Joh K."/>
        </authorList>
    </citation>
    <scope>NUCLEOTIDE SEQUENCE</scope>
    <source>
        <strain evidence="2">HMF5335</strain>
    </source>
</reference>
<dbReference type="EMBL" id="JAFMYV010000014">
    <property type="protein sequence ID" value="MBO0939426.1"/>
    <property type="molecule type" value="Genomic_DNA"/>
</dbReference>
<dbReference type="InterPro" id="IPR033186">
    <property type="entry name" value="HerA_C"/>
</dbReference>
<gene>
    <name evidence="2" type="ORF">J2I47_22950</name>
</gene>
<organism evidence="2 3">
    <name type="scientific">Fibrella rubiginis</name>
    <dbReference type="NCBI Taxonomy" id="2817060"/>
    <lineage>
        <taxon>Bacteria</taxon>
        <taxon>Pseudomonadati</taxon>
        <taxon>Bacteroidota</taxon>
        <taxon>Cytophagia</taxon>
        <taxon>Cytophagales</taxon>
        <taxon>Spirosomataceae</taxon>
        <taxon>Fibrella</taxon>
    </lineage>
</organism>
<evidence type="ECO:0000313" key="2">
    <source>
        <dbReference type="EMBL" id="MBO0939426.1"/>
    </source>
</evidence>
<dbReference type="Gene3D" id="3.40.50.300">
    <property type="entry name" value="P-loop containing nucleotide triphosphate hydrolases"/>
    <property type="match status" value="1"/>
</dbReference>
<keyword evidence="3" id="KW-1185">Reference proteome</keyword>
<feature type="domain" description="Helicase HerA-like C-terminal" evidence="1">
    <location>
        <begin position="67"/>
        <end position="175"/>
    </location>
</feature>
<keyword evidence="2" id="KW-0067">ATP-binding</keyword>
<evidence type="ECO:0000313" key="3">
    <source>
        <dbReference type="Proteomes" id="UP000664034"/>
    </source>
</evidence>
<protein>
    <submittedName>
        <fullName evidence="2">ATP-binding protein</fullName>
    </submittedName>
</protein>
<accession>A0A939GMC5</accession>
<evidence type="ECO:0000259" key="1">
    <source>
        <dbReference type="Pfam" id="PF05872"/>
    </source>
</evidence>
<dbReference type="SUPFAM" id="SSF52540">
    <property type="entry name" value="P-loop containing nucleoside triphosphate hydrolases"/>
    <property type="match status" value="1"/>
</dbReference>